<dbReference type="GeneID" id="106547478"/>
<dbReference type="Proteomes" id="UP000504617">
    <property type="component" value="Unplaced"/>
</dbReference>
<feature type="domain" description="Translin-associated factor X-interacting protein 1 N-terminal" evidence="3">
    <location>
        <begin position="221"/>
        <end position="331"/>
    </location>
</feature>
<evidence type="ECO:0000313" key="5">
    <source>
        <dbReference type="RefSeq" id="XP_013920152.1"/>
    </source>
</evidence>
<protein>
    <submittedName>
        <fullName evidence="5">Uncharacterized protein C6orf118 homolog</fullName>
    </submittedName>
</protein>
<organism evidence="4 5">
    <name type="scientific">Thamnophis sirtalis</name>
    <dbReference type="NCBI Taxonomy" id="35019"/>
    <lineage>
        <taxon>Eukaryota</taxon>
        <taxon>Metazoa</taxon>
        <taxon>Chordata</taxon>
        <taxon>Craniata</taxon>
        <taxon>Vertebrata</taxon>
        <taxon>Euteleostomi</taxon>
        <taxon>Lepidosauria</taxon>
        <taxon>Squamata</taxon>
        <taxon>Bifurcata</taxon>
        <taxon>Unidentata</taxon>
        <taxon>Episquamata</taxon>
        <taxon>Toxicofera</taxon>
        <taxon>Serpentes</taxon>
        <taxon>Colubroidea</taxon>
        <taxon>Colubridae</taxon>
        <taxon>Natricinae</taxon>
        <taxon>Thamnophis</taxon>
    </lineage>
</organism>
<name>A0A6I9Y066_9SAUR</name>
<dbReference type="PANTHER" id="PTHR34916:SF1">
    <property type="entry name" value="GI:13385330"/>
    <property type="match status" value="1"/>
</dbReference>
<dbReference type="RefSeq" id="XP_013920152.1">
    <property type="nucleotide sequence ID" value="XM_014064677.1"/>
</dbReference>
<keyword evidence="1 2" id="KW-0175">Coiled coil</keyword>
<keyword evidence="4" id="KW-1185">Reference proteome</keyword>
<evidence type="ECO:0000259" key="3">
    <source>
        <dbReference type="Pfam" id="PF15739"/>
    </source>
</evidence>
<dbReference type="OrthoDB" id="10024479at2759"/>
<evidence type="ECO:0000256" key="2">
    <source>
        <dbReference type="SAM" id="Coils"/>
    </source>
</evidence>
<dbReference type="InterPro" id="IPR032755">
    <property type="entry name" value="TSNAXIP1_N"/>
</dbReference>
<evidence type="ECO:0000313" key="4">
    <source>
        <dbReference type="Proteomes" id="UP000504617"/>
    </source>
</evidence>
<sequence>MAESKQKSHLTELLDDVEKAHKSDIRLYVSGHLNHNKLFKPHKSAKYNYWVSSKKPTLLSAKEDALGGPYGMLEKVSSSKDAPPVPIRAKSAFPLGYQSPVHPASFRAPVSMSLNIAAFKRQKKEAPEKPEEEASTFPRQLIREELDIPEMRLLKCRRLKNSRLCVTKEFKDKYLFLPSYLAGVTKKDQYNKFMQVEKEYIAKQDLLENDFIGSKSTERHEKKLAQALQNICDCRRPHFYRLQAIGQVFEDICNSSLIFGDILKEVKNEYELYMVILLDSLPAMQYRTLQEQVKGMKKRMVMTHEIEESRQTIQDLVQKSKLALARNEELRNKLEIELWVSQMDRKATEKEKGDEEGVEATSMTNADLLTSLRCQIIMKLEEIQAIEKEIKNTMTFSSIINIKQKTVKELEAEASKLEASNKFLKIQIRDTEHSIRATLRRQKLNEVKQRHLWELVHDFLQPLGEDINEDTLELSSQASLQL</sequence>
<evidence type="ECO:0000256" key="1">
    <source>
        <dbReference type="ARBA" id="ARBA00023054"/>
    </source>
</evidence>
<accession>A0A6I9Y066</accession>
<dbReference type="PANTHER" id="PTHR34916">
    <property type="entry name" value="GI:13385330"/>
    <property type="match status" value="1"/>
</dbReference>
<reference evidence="5" key="1">
    <citation type="submission" date="2025-08" db="UniProtKB">
        <authorList>
            <consortium name="RefSeq"/>
        </authorList>
    </citation>
    <scope>IDENTIFICATION</scope>
</reference>
<dbReference type="Pfam" id="PF15739">
    <property type="entry name" value="TSNAXIP1_N"/>
    <property type="match status" value="1"/>
</dbReference>
<feature type="coiled-coil region" evidence="2">
    <location>
        <begin position="400"/>
        <end position="427"/>
    </location>
</feature>
<dbReference type="AlphaFoldDB" id="A0A6I9Y066"/>
<gene>
    <name evidence="5" type="primary">LOC106547478</name>
</gene>
<dbReference type="KEGG" id="tsr:106547478"/>
<proteinExistence type="predicted"/>